<gene>
    <name evidence="2" type="primary">LOC112493954</name>
</gene>
<accession>A0AAJ7RBT0</accession>
<dbReference type="Proteomes" id="UP000694920">
    <property type="component" value="Unplaced"/>
</dbReference>
<dbReference type="KEGG" id="ccin:112493954"/>
<dbReference type="AlphaFoldDB" id="A0AAJ7RBT0"/>
<dbReference type="RefSeq" id="XP_024938052.1">
    <property type="nucleotide sequence ID" value="XM_025082284.1"/>
</dbReference>
<proteinExistence type="predicted"/>
<name>A0AAJ7RBT0_CEPCN</name>
<keyword evidence="1" id="KW-1185">Reference proteome</keyword>
<dbReference type="GeneID" id="112493954"/>
<protein>
    <submittedName>
        <fullName evidence="2">Uncharacterized protein LOC112493954</fullName>
    </submittedName>
</protein>
<evidence type="ECO:0000313" key="1">
    <source>
        <dbReference type="Proteomes" id="UP000694920"/>
    </source>
</evidence>
<organism evidence="1 2">
    <name type="scientific">Cephus cinctus</name>
    <name type="common">Wheat stem sawfly</name>
    <dbReference type="NCBI Taxonomy" id="211228"/>
    <lineage>
        <taxon>Eukaryota</taxon>
        <taxon>Metazoa</taxon>
        <taxon>Ecdysozoa</taxon>
        <taxon>Arthropoda</taxon>
        <taxon>Hexapoda</taxon>
        <taxon>Insecta</taxon>
        <taxon>Pterygota</taxon>
        <taxon>Neoptera</taxon>
        <taxon>Endopterygota</taxon>
        <taxon>Hymenoptera</taxon>
        <taxon>Cephoidea</taxon>
        <taxon>Cephidae</taxon>
        <taxon>Cephus</taxon>
    </lineage>
</organism>
<sequence length="153" mass="17568">MHVDVDQYTLQGNFLLSFLRRTRSRPLPPVNKSGASQGRARHAVLDKRFYYNAMRKKRRKGKDVGKEDYEGGGKGGFASSNTRHLLFKRLMCQRPIENVPYAEYLYSILQELLGRSSKASSDCRTSMRTGMNFDHGRKIFLRNGGTFESLKKI</sequence>
<evidence type="ECO:0000313" key="2">
    <source>
        <dbReference type="RefSeq" id="XP_024938052.1"/>
    </source>
</evidence>
<reference evidence="2" key="1">
    <citation type="submission" date="2025-08" db="UniProtKB">
        <authorList>
            <consortium name="RefSeq"/>
        </authorList>
    </citation>
    <scope>IDENTIFICATION</scope>
</reference>